<evidence type="ECO:0000313" key="2">
    <source>
        <dbReference type="EnsemblPlants" id="KQL04468"/>
    </source>
</evidence>
<keyword evidence="3" id="KW-1185">Reference proteome</keyword>
<dbReference type="AlphaFoldDB" id="K3XP86"/>
<feature type="region of interest" description="Disordered" evidence="1">
    <location>
        <begin position="1"/>
        <end position="20"/>
    </location>
</feature>
<organism evidence="2 3">
    <name type="scientific">Setaria italica</name>
    <name type="common">Foxtail millet</name>
    <name type="synonym">Panicum italicum</name>
    <dbReference type="NCBI Taxonomy" id="4555"/>
    <lineage>
        <taxon>Eukaryota</taxon>
        <taxon>Viridiplantae</taxon>
        <taxon>Streptophyta</taxon>
        <taxon>Embryophyta</taxon>
        <taxon>Tracheophyta</taxon>
        <taxon>Spermatophyta</taxon>
        <taxon>Magnoliopsida</taxon>
        <taxon>Liliopsida</taxon>
        <taxon>Poales</taxon>
        <taxon>Poaceae</taxon>
        <taxon>PACMAD clade</taxon>
        <taxon>Panicoideae</taxon>
        <taxon>Panicodae</taxon>
        <taxon>Paniceae</taxon>
        <taxon>Cenchrinae</taxon>
        <taxon>Setaria</taxon>
    </lineage>
</organism>
<sequence>MLNLQTTAGSRPPGRRHEHVDACGSRDLVTLASDPGSARFTFSQSLVSYSHV</sequence>
<name>K3XP86_SETIT</name>
<proteinExistence type="predicted"/>
<dbReference type="Proteomes" id="UP000004995">
    <property type="component" value="Unassembled WGS sequence"/>
</dbReference>
<reference evidence="2" key="2">
    <citation type="submission" date="2018-08" db="UniProtKB">
        <authorList>
            <consortium name="EnsemblPlants"/>
        </authorList>
    </citation>
    <scope>IDENTIFICATION</scope>
    <source>
        <strain evidence="2">Yugu1</strain>
    </source>
</reference>
<accession>K3XP86</accession>
<dbReference type="EnsemblPlants" id="KQL04468">
    <property type="protein sequence ID" value="KQL04468"/>
    <property type="gene ID" value="SETIT_003709mg"/>
</dbReference>
<reference evidence="3" key="1">
    <citation type="journal article" date="2012" name="Nat. Biotechnol.">
        <title>Reference genome sequence of the model plant Setaria.</title>
        <authorList>
            <person name="Bennetzen J.L."/>
            <person name="Schmutz J."/>
            <person name="Wang H."/>
            <person name="Percifield R."/>
            <person name="Hawkins J."/>
            <person name="Pontaroli A.C."/>
            <person name="Estep M."/>
            <person name="Feng L."/>
            <person name="Vaughn J.N."/>
            <person name="Grimwood J."/>
            <person name="Jenkins J."/>
            <person name="Barry K."/>
            <person name="Lindquist E."/>
            <person name="Hellsten U."/>
            <person name="Deshpande S."/>
            <person name="Wang X."/>
            <person name="Wu X."/>
            <person name="Mitros T."/>
            <person name="Triplett J."/>
            <person name="Yang X."/>
            <person name="Ye C.Y."/>
            <person name="Mauro-Herrera M."/>
            <person name="Wang L."/>
            <person name="Li P."/>
            <person name="Sharma M."/>
            <person name="Sharma R."/>
            <person name="Ronald P.C."/>
            <person name="Panaud O."/>
            <person name="Kellogg E.A."/>
            <person name="Brutnell T.P."/>
            <person name="Doust A.N."/>
            <person name="Tuskan G.A."/>
            <person name="Rokhsar D."/>
            <person name="Devos K.M."/>
        </authorList>
    </citation>
    <scope>NUCLEOTIDE SEQUENCE [LARGE SCALE GENOMIC DNA]</scope>
    <source>
        <strain evidence="3">cv. Yugu1</strain>
    </source>
</reference>
<protein>
    <submittedName>
        <fullName evidence="2">Uncharacterized protein</fullName>
    </submittedName>
</protein>
<dbReference type="InParanoid" id="K3XP86"/>
<evidence type="ECO:0000256" key="1">
    <source>
        <dbReference type="SAM" id="MobiDB-lite"/>
    </source>
</evidence>
<dbReference type="HOGENOM" id="CLU_3090883_0_0_1"/>
<evidence type="ECO:0000313" key="3">
    <source>
        <dbReference type="Proteomes" id="UP000004995"/>
    </source>
</evidence>
<dbReference type="Gramene" id="KQL04468">
    <property type="protein sequence ID" value="KQL04468"/>
    <property type="gene ID" value="SETIT_003709mg"/>
</dbReference>
<dbReference type="EMBL" id="AGNK02002871">
    <property type="status" value="NOT_ANNOTATED_CDS"/>
    <property type="molecule type" value="Genomic_DNA"/>
</dbReference>